<dbReference type="RefSeq" id="WP_210856541.1">
    <property type="nucleotide sequence ID" value="NZ_JAGQDD010000020.1"/>
</dbReference>
<keyword evidence="3" id="KW-1185">Reference proteome</keyword>
<organism evidence="2 3">
    <name type="scientific">Ideonella alba</name>
    <dbReference type="NCBI Taxonomy" id="2824118"/>
    <lineage>
        <taxon>Bacteria</taxon>
        <taxon>Pseudomonadati</taxon>
        <taxon>Pseudomonadota</taxon>
        <taxon>Betaproteobacteria</taxon>
        <taxon>Burkholderiales</taxon>
        <taxon>Sphaerotilaceae</taxon>
        <taxon>Ideonella</taxon>
    </lineage>
</organism>
<evidence type="ECO:0000313" key="2">
    <source>
        <dbReference type="EMBL" id="MBQ0932836.1"/>
    </source>
</evidence>
<evidence type="ECO:0000259" key="1">
    <source>
        <dbReference type="Pfam" id="PF10592"/>
    </source>
</evidence>
<dbReference type="AlphaFoldDB" id="A0A941BG90"/>
<feature type="domain" description="Abortive phage infection protein C-terminal" evidence="1">
    <location>
        <begin position="237"/>
        <end position="476"/>
    </location>
</feature>
<dbReference type="Pfam" id="PF10592">
    <property type="entry name" value="AIPR"/>
    <property type="match status" value="1"/>
</dbReference>
<proteinExistence type="predicted"/>
<reference evidence="2 3" key="1">
    <citation type="submission" date="2021-04" db="EMBL/GenBank/DDBJ databases">
        <title>The genome sequence of Ideonella sp. 3Y2.</title>
        <authorList>
            <person name="Liu Y."/>
        </authorList>
    </citation>
    <scope>NUCLEOTIDE SEQUENCE [LARGE SCALE GENOMIC DNA]</scope>
    <source>
        <strain evidence="2 3">3Y2</strain>
    </source>
</reference>
<evidence type="ECO:0000313" key="3">
    <source>
        <dbReference type="Proteomes" id="UP000676246"/>
    </source>
</evidence>
<sequence>MTTSAVTDLFKGQLDTELLHLATSRPYLNLVSQQPDPGVAFPHWYFERIEQMTKSEADEIITDGFEDEKIDAIDISEDGSTVRFFQFKNPKSKHSGIEDAAVDGLLATIDVFLLPRKKKTGLEDIFNEIRSAIRTAYKIVFVSSGKGLSKSQQSRIESKLNALNGPNRNAFSYEVVTLNDLLDKIYLQSIPTVNSEIQWKIDTPPYQTKISEHKSLVCHVDGKSLSDTFETHGEKLLQQNIRNSEGATAANKDIYISATSSESENFYFYNNGITILCDEWEYDQPSWILRIKRPQIVNGGQTIRQIHAASQDKKLKADVKVLLRVISIGGNKDFAGHVAVNLNNQTIVKPSFLRSNHPFFIQMQHALLPLGWYLERKPGDWENLTDSERADLLSKIGNDSKIIQLQSGCQAYCAVFIQDLDLAKKNPKNIFISAQSGGKFELIAISNFTAEKLAFAHGIMKSIDDLKQQVKALRNKPAKSQNADLAKLLGSPTPVKWDEFVLMLPQASLFIATLVGYQIGDQQFSKVAQASIQKYIKKAALKTFAKGSDSEGSWPTLLKSQAFFEAVKKGMRITKV</sequence>
<name>A0A941BG90_9BURK</name>
<gene>
    <name evidence="2" type="ORF">KAK03_20390</name>
</gene>
<comment type="caution">
    <text evidence="2">The sequence shown here is derived from an EMBL/GenBank/DDBJ whole genome shotgun (WGS) entry which is preliminary data.</text>
</comment>
<dbReference type="Proteomes" id="UP000676246">
    <property type="component" value="Unassembled WGS sequence"/>
</dbReference>
<dbReference type="EMBL" id="JAGQDD010000020">
    <property type="protein sequence ID" value="MBQ0932836.1"/>
    <property type="molecule type" value="Genomic_DNA"/>
</dbReference>
<dbReference type="InterPro" id="IPR018891">
    <property type="entry name" value="AIPR_C"/>
</dbReference>
<protein>
    <submittedName>
        <fullName evidence="2">AIPR family protein</fullName>
    </submittedName>
</protein>
<accession>A0A941BG90</accession>